<dbReference type="OrthoDB" id="124136at2759"/>
<dbReference type="AlphaFoldDB" id="A0A9W7DD54"/>
<comment type="caution">
    <text evidence="1">The sequence shown here is derived from an EMBL/GenBank/DDBJ whole genome shotgun (WGS) entry which is preliminary data.</text>
</comment>
<accession>A0A9W7DD54</accession>
<organism evidence="1 2">
    <name type="scientific">Phytophthora lilii</name>
    <dbReference type="NCBI Taxonomy" id="2077276"/>
    <lineage>
        <taxon>Eukaryota</taxon>
        <taxon>Sar</taxon>
        <taxon>Stramenopiles</taxon>
        <taxon>Oomycota</taxon>
        <taxon>Peronosporomycetes</taxon>
        <taxon>Peronosporales</taxon>
        <taxon>Peronosporaceae</taxon>
        <taxon>Phytophthora</taxon>
    </lineage>
</organism>
<dbReference type="Proteomes" id="UP001165083">
    <property type="component" value="Unassembled WGS sequence"/>
</dbReference>
<protein>
    <submittedName>
        <fullName evidence="1">Unnamed protein product</fullName>
    </submittedName>
</protein>
<evidence type="ECO:0000313" key="2">
    <source>
        <dbReference type="Proteomes" id="UP001165083"/>
    </source>
</evidence>
<sequence length="216" mass="23918">MRQQQLMTDLESNLQTLRKEVQELELQRHLIYHGVPTKSNNWSVAAEFFRLFRSSVKPTTTSATTDASDFNVQRSFLASTMSPDVTDGAVCGVDALLEAWAAQSNGPGNLLVAAIKGTLVINENTLRFAFPHLVEEYGRWSNLADRMLGQRLVLRGSVHFEWDRESCRVSSVVCRADVLTPLMKLFGSLDDVALISSNARLDAEGRLVSSEGLQAC</sequence>
<keyword evidence="2" id="KW-1185">Reference proteome</keyword>
<gene>
    <name evidence="1" type="ORF">Plil01_001842300</name>
</gene>
<evidence type="ECO:0000313" key="1">
    <source>
        <dbReference type="EMBL" id="GMF65824.1"/>
    </source>
</evidence>
<reference evidence="1" key="1">
    <citation type="submission" date="2023-04" db="EMBL/GenBank/DDBJ databases">
        <title>Phytophthora lilii NBRC 32176.</title>
        <authorList>
            <person name="Ichikawa N."/>
            <person name="Sato H."/>
            <person name="Tonouchi N."/>
        </authorList>
    </citation>
    <scope>NUCLEOTIDE SEQUENCE</scope>
    <source>
        <strain evidence="1">NBRC 32176</strain>
    </source>
</reference>
<name>A0A9W7DD54_9STRA</name>
<proteinExistence type="predicted"/>
<dbReference type="EMBL" id="BSXW01012507">
    <property type="protein sequence ID" value="GMF65824.1"/>
    <property type="molecule type" value="Genomic_DNA"/>
</dbReference>